<reference evidence="2 3" key="1">
    <citation type="submission" date="2024-06" db="EMBL/GenBank/DDBJ databases">
        <authorList>
            <person name="Kaempfer P."/>
            <person name="Viver T."/>
        </authorList>
    </citation>
    <scope>NUCLEOTIDE SEQUENCE [LARGE SCALE GENOMIC DNA]</scope>
    <source>
        <strain evidence="2 3">ST-64</strain>
    </source>
</reference>
<feature type="chain" id="PRO_5045813447" evidence="1">
    <location>
        <begin position="20"/>
        <end position="119"/>
    </location>
</feature>
<evidence type="ECO:0000256" key="1">
    <source>
        <dbReference type="SAM" id="SignalP"/>
    </source>
</evidence>
<protein>
    <submittedName>
        <fullName evidence="2">Uncharacterized protein</fullName>
    </submittedName>
</protein>
<keyword evidence="1" id="KW-0732">Signal</keyword>
<evidence type="ECO:0000313" key="3">
    <source>
        <dbReference type="Proteomes" id="UP001629244"/>
    </source>
</evidence>
<gene>
    <name evidence="2" type="ORF">ABS767_09425</name>
</gene>
<proteinExistence type="predicted"/>
<dbReference type="EMBL" id="JBELQC010000001">
    <property type="protein sequence ID" value="MFL9841181.1"/>
    <property type="molecule type" value="Genomic_DNA"/>
</dbReference>
<evidence type="ECO:0000313" key="2">
    <source>
        <dbReference type="EMBL" id="MFL9841181.1"/>
    </source>
</evidence>
<sequence length="119" mass="12829">MIRPALFAALALAALPVTAQSWKQVPGGANATLAIDTAGIRQEGKWRVFRTRTTALGMEGSIIGIVAMDCAAGVTELRAQRLFAKGKLIRERVFPAAKRPRQKIANPAKDPAFRMVCGR</sequence>
<name>A0ABW8YLM9_9SPHN</name>
<dbReference type="RefSeq" id="WP_408078096.1">
    <property type="nucleotide sequence ID" value="NZ_JBELQC010000001.1"/>
</dbReference>
<dbReference type="Proteomes" id="UP001629244">
    <property type="component" value="Unassembled WGS sequence"/>
</dbReference>
<organism evidence="2 3">
    <name type="scientific">Sphingomonas plantiphila</name>
    <dbReference type="NCBI Taxonomy" id="3163295"/>
    <lineage>
        <taxon>Bacteria</taxon>
        <taxon>Pseudomonadati</taxon>
        <taxon>Pseudomonadota</taxon>
        <taxon>Alphaproteobacteria</taxon>
        <taxon>Sphingomonadales</taxon>
        <taxon>Sphingomonadaceae</taxon>
        <taxon>Sphingomonas</taxon>
    </lineage>
</organism>
<keyword evidence="3" id="KW-1185">Reference proteome</keyword>
<feature type="signal peptide" evidence="1">
    <location>
        <begin position="1"/>
        <end position="19"/>
    </location>
</feature>
<comment type="caution">
    <text evidence="2">The sequence shown here is derived from an EMBL/GenBank/DDBJ whole genome shotgun (WGS) entry which is preliminary data.</text>
</comment>
<accession>A0ABW8YLM9</accession>